<dbReference type="PROSITE" id="PS51918">
    <property type="entry name" value="RADICAL_SAM"/>
    <property type="match status" value="1"/>
</dbReference>
<dbReference type="Pfam" id="PF04055">
    <property type="entry name" value="Radical_SAM"/>
    <property type="match status" value="1"/>
</dbReference>
<feature type="domain" description="Radical SAM core" evidence="7">
    <location>
        <begin position="194"/>
        <end position="425"/>
    </location>
</feature>
<dbReference type="EMBL" id="LXWN01000002">
    <property type="protein sequence ID" value="PTL87451.1"/>
    <property type="molecule type" value="Genomic_DNA"/>
</dbReference>
<dbReference type="InterPro" id="IPR007197">
    <property type="entry name" value="rSAM"/>
</dbReference>
<dbReference type="InterPro" id="IPR006158">
    <property type="entry name" value="Cobalamin-bd"/>
</dbReference>
<evidence type="ECO:0000256" key="4">
    <source>
        <dbReference type="ARBA" id="ARBA00023004"/>
    </source>
</evidence>
<dbReference type="RefSeq" id="WP_048104475.1">
    <property type="nucleotide sequence ID" value="NZ_CP007026.1"/>
</dbReference>
<dbReference type="Proteomes" id="UP000241022">
    <property type="component" value="Unassembled WGS sequence"/>
</dbReference>
<keyword evidence="5" id="KW-0411">Iron-sulfur</keyword>
<reference evidence="8 9" key="1">
    <citation type="submission" date="2018-04" db="EMBL/GenBank/DDBJ databases">
        <title>Transcriptomics of ammonia oxidizing archaea.</title>
        <authorList>
            <person name="Carini P."/>
        </authorList>
    </citation>
    <scope>NUCLEOTIDE SEQUENCE [LARGE SCALE GENOMIC DNA]</scope>
    <source>
        <strain evidence="8 9">U25</strain>
    </source>
</reference>
<dbReference type="PANTHER" id="PTHR43409:SF16">
    <property type="entry name" value="SLR0320 PROTEIN"/>
    <property type="match status" value="1"/>
</dbReference>
<evidence type="ECO:0000259" key="6">
    <source>
        <dbReference type="PROSITE" id="PS51332"/>
    </source>
</evidence>
<evidence type="ECO:0000256" key="2">
    <source>
        <dbReference type="ARBA" id="ARBA00022691"/>
    </source>
</evidence>
<dbReference type="AlphaFoldDB" id="A0A2R6T9Y0"/>
<feature type="domain" description="B12-binding" evidence="6">
    <location>
        <begin position="7"/>
        <end position="146"/>
    </location>
</feature>
<comment type="caution">
    <text evidence="8">The sequence shown here is derived from an EMBL/GenBank/DDBJ whole genome shotgun (WGS) entry which is preliminary data.</text>
</comment>
<evidence type="ECO:0000256" key="5">
    <source>
        <dbReference type="ARBA" id="ARBA00023014"/>
    </source>
</evidence>
<dbReference type="PROSITE" id="PS51332">
    <property type="entry name" value="B12_BINDING"/>
    <property type="match status" value="1"/>
</dbReference>
<evidence type="ECO:0000259" key="7">
    <source>
        <dbReference type="PROSITE" id="PS51918"/>
    </source>
</evidence>
<dbReference type="InterPro" id="IPR036724">
    <property type="entry name" value="Cobalamin-bd_sf"/>
</dbReference>
<protein>
    <submittedName>
        <fullName evidence="8">Uncharacterized protein</fullName>
    </submittedName>
</protein>
<dbReference type="GO" id="GO:0003824">
    <property type="term" value="F:catalytic activity"/>
    <property type="evidence" value="ECO:0007669"/>
    <property type="project" value="InterPro"/>
</dbReference>
<dbReference type="SFLD" id="SFLDS00029">
    <property type="entry name" value="Radical_SAM"/>
    <property type="match status" value="1"/>
</dbReference>
<dbReference type="SMART" id="SM00729">
    <property type="entry name" value="Elp3"/>
    <property type="match status" value="1"/>
</dbReference>
<dbReference type="GO" id="GO:0051536">
    <property type="term" value="F:iron-sulfur cluster binding"/>
    <property type="evidence" value="ECO:0007669"/>
    <property type="project" value="UniProtKB-KW"/>
</dbReference>
<accession>A0A2R6T9Y0</accession>
<dbReference type="GO" id="GO:0046872">
    <property type="term" value="F:metal ion binding"/>
    <property type="evidence" value="ECO:0007669"/>
    <property type="project" value="UniProtKB-KW"/>
</dbReference>
<dbReference type="PANTHER" id="PTHR43409">
    <property type="entry name" value="ANAEROBIC MAGNESIUM-PROTOPORPHYRIN IX MONOMETHYL ESTER CYCLASE-RELATED"/>
    <property type="match status" value="1"/>
</dbReference>
<dbReference type="CDD" id="cd01335">
    <property type="entry name" value="Radical_SAM"/>
    <property type="match status" value="1"/>
</dbReference>
<dbReference type="InterPro" id="IPR058240">
    <property type="entry name" value="rSAM_sf"/>
</dbReference>
<dbReference type="GeneID" id="24816094"/>
<dbReference type="GO" id="GO:0005829">
    <property type="term" value="C:cytosol"/>
    <property type="evidence" value="ECO:0007669"/>
    <property type="project" value="TreeGrafter"/>
</dbReference>
<evidence type="ECO:0000313" key="9">
    <source>
        <dbReference type="Proteomes" id="UP000241022"/>
    </source>
</evidence>
<keyword evidence="4" id="KW-0408">Iron</keyword>
<dbReference type="Gene3D" id="3.80.30.20">
    <property type="entry name" value="tm_1862 like domain"/>
    <property type="match status" value="1"/>
</dbReference>
<dbReference type="InterPro" id="IPR023404">
    <property type="entry name" value="rSAM_horseshoe"/>
</dbReference>
<dbReference type="OrthoDB" id="2305at2157"/>
<organism evidence="8 9">
    <name type="scientific">Candidatus Nitrosopelagicus brevis</name>
    <dbReference type="NCBI Taxonomy" id="1410606"/>
    <lineage>
        <taxon>Archaea</taxon>
        <taxon>Nitrososphaerota</taxon>
    </lineage>
</organism>
<comment type="cofactor">
    <cofactor evidence="1">
        <name>[4Fe-4S] cluster</name>
        <dbReference type="ChEBI" id="CHEBI:49883"/>
    </cofactor>
</comment>
<dbReference type="SUPFAM" id="SSF102114">
    <property type="entry name" value="Radical SAM enzymes"/>
    <property type="match status" value="1"/>
</dbReference>
<evidence type="ECO:0000313" key="8">
    <source>
        <dbReference type="EMBL" id="PTL87451.1"/>
    </source>
</evidence>
<keyword evidence="3" id="KW-0479">Metal-binding</keyword>
<dbReference type="Gene3D" id="3.40.50.280">
    <property type="entry name" value="Cobalamin-binding domain"/>
    <property type="match status" value="1"/>
</dbReference>
<dbReference type="GO" id="GO:0031419">
    <property type="term" value="F:cobalamin binding"/>
    <property type="evidence" value="ECO:0007669"/>
    <property type="project" value="InterPro"/>
</dbReference>
<dbReference type="SUPFAM" id="SSF52242">
    <property type="entry name" value="Cobalamin (vitamin B12)-binding domain"/>
    <property type="match status" value="1"/>
</dbReference>
<evidence type="ECO:0000256" key="1">
    <source>
        <dbReference type="ARBA" id="ARBA00001966"/>
    </source>
</evidence>
<name>A0A2R6T9Y0_9ARCH</name>
<dbReference type="SFLD" id="SFLDG01082">
    <property type="entry name" value="B12-binding_domain_containing"/>
    <property type="match status" value="1"/>
</dbReference>
<proteinExistence type="predicted"/>
<gene>
    <name evidence="8" type="ORF">A7X95_06045</name>
</gene>
<keyword evidence="2" id="KW-0949">S-adenosyl-L-methionine</keyword>
<dbReference type="InterPro" id="IPR051198">
    <property type="entry name" value="BchE-like"/>
</dbReference>
<keyword evidence="9" id="KW-1185">Reference proteome</keyword>
<sequence>MSKDLIGICDLTHTATGSYATNLMPYPIASIKSYLMHFSENKDDFEVKIFKDPKKFIEWYLSNKPKIVGFSNYVWNKELSCELAREIKSKDPDTLIIFGGPNFPLDDPSREKWLKQHTEVDLYIIGEAEESFTKIIDIWHKTHDLNTIKTTDVIGCFAIVNDKLFKSSEFSPRIPKLDSIPSPYLEGYLDEFLSDSKLSPLLESNRGCPFTCTFCVDGIKDRSRVYYKEVSRFEKELEYIATHYEGKVLTLADLNFGMYNQDIEISNAIANIKEKFNYPYYIQVSTGKNNKPKVLKCAEILKGSMSLAASVQSLDKEVLTKIKRKNIQEDQLLDMTKAGNKMSANTYSEVILALPGDSKEKHMDTVLKLADSDMNLISMYQCMILEGSEMGSKSSRDQWKMGTKFRVLPKCYGVYNFDGKEILCAEIEEICVTTESLPIEDYYECRLFALTEGLFYQDRVLVEMYRFLENFGIKASDVLRQLHKNKEKFSEKLLALYSSFYNDTRTELWDSKDELREFIKSDRTVIDRYYKGELGKNVLFRHRAIAALELSDSIHDEVFKIIEEMLKIKNNQAYLQYKDYLNELKEFSKLRKRNVFDYEKQYESEFNYDFKTLMEKDFEILPQKLEKSVKVRFFTNDEKKLMIKEQIAERGSDVDGIGKILSRTLGSMLLRNVEFENIAYEQSKKEKMVKEIEILEKDVGINQSPGEFV</sequence>
<dbReference type="InterPro" id="IPR006638">
    <property type="entry name" value="Elp3/MiaA/NifB-like_rSAM"/>
</dbReference>
<evidence type="ECO:0000256" key="3">
    <source>
        <dbReference type="ARBA" id="ARBA00022723"/>
    </source>
</evidence>